<reference evidence="2 3" key="1">
    <citation type="submission" date="2024-10" db="EMBL/GenBank/DDBJ databases">
        <authorList>
            <person name="Yibar A."/>
            <person name="Saticioglu I.B."/>
            <person name="Duman M."/>
            <person name="Ajmi N."/>
            <person name="Gurler F."/>
            <person name="Ay H."/>
            <person name="Onuk E."/>
            <person name="Guler S."/>
            <person name="Romalde J.L."/>
        </authorList>
    </citation>
    <scope>NUCLEOTIDE SEQUENCE [LARGE SCALE GENOMIC DNA]</scope>
    <source>
        <strain evidence="2 3">1-TCBS-A</strain>
    </source>
</reference>
<evidence type="ECO:0000313" key="3">
    <source>
        <dbReference type="Proteomes" id="UP001607221"/>
    </source>
</evidence>
<keyword evidence="3" id="KW-1185">Reference proteome</keyword>
<feature type="domain" description="KAP NTPase" evidence="1">
    <location>
        <begin position="21"/>
        <end position="305"/>
    </location>
</feature>
<dbReference type="EMBL" id="JBIHSE010000001">
    <property type="protein sequence ID" value="MFH0269909.1"/>
    <property type="molecule type" value="Genomic_DNA"/>
</dbReference>
<dbReference type="Gene3D" id="3.40.50.300">
    <property type="entry name" value="P-loop containing nucleotide triphosphate hydrolases"/>
    <property type="match status" value="1"/>
</dbReference>
<gene>
    <name evidence="2" type="ORF">ACGRHZ_00795</name>
</gene>
<accession>A0ABW7J189</accession>
<evidence type="ECO:0000313" key="2">
    <source>
        <dbReference type="EMBL" id="MFH0269909.1"/>
    </source>
</evidence>
<dbReference type="Pfam" id="PF07693">
    <property type="entry name" value="KAP_NTPase"/>
    <property type="match status" value="1"/>
</dbReference>
<dbReference type="InterPro" id="IPR011646">
    <property type="entry name" value="KAP_P-loop"/>
</dbReference>
<protein>
    <submittedName>
        <fullName evidence="2">P-loop NTPase fold protein</fullName>
    </submittedName>
</protein>
<evidence type="ECO:0000259" key="1">
    <source>
        <dbReference type="Pfam" id="PF07693"/>
    </source>
</evidence>
<organism evidence="2 3">
    <name type="scientific">Vibrio jasicida</name>
    <dbReference type="NCBI Taxonomy" id="766224"/>
    <lineage>
        <taxon>Bacteria</taxon>
        <taxon>Pseudomonadati</taxon>
        <taxon>Pseudomonadota</taxon>
        <taxon>Gammaproteobacteria</taxon>
        <taxon>Vibrionales</taxon>
        <taxon>Vibrionaceae</taxon>
        <taxon>Vibrio</taxon>
    </lineage>
</organism>
<proteinExistence type="predicted"/>
<name>A0ABW7J189_9VIBR</name>
<dbReference type="SUPFAM" id="SSF52540">
    <property type="entry name" value="P-loop containing nucleoside triphosphate hydrolases"/>
    <property type="match status" value="1"/>
</dbReference>
<sequence>MTKYYNDTPIENADADLYGITPFAESIANSIQGIKSPIGTAIALNGPWGSGKSSVVNIIRASLDERQDKNLVVTDFKCWWYRGEEALALAFLQNLHVTLKDGLGDKIKDLIPSLSKNLLQAGSVVGQTVAVASGQGWLKGAISGSSNYIEKAFFSEKQTVEKSFKKLAKVLEEHEKRFLVVIDDIDRLTPEEALATFRLIKSVGRLPNVMYLLVFDRELAEKAVNDKYPSEGPHFLEKIIQAGFEVPLPMQTDLNEAIQSFIVDICGQPQDKELRRFMNIFYDVVVPYMTTPRHVVRFRSAISVTWPAIADEISLSDFVALETIRLYEPVLFNRIRKNRDYVCGNRDRDRDENAINEYLIDIPDKRHETVKVALQRIFPKFESMGYGGEWLSIWKSEKRVCISTHFDTYFRLSLSSDALSAKQIESLVEQSGNRDFIQITMLNAKDQKRKNGKSMVPVYLDELNTHAAKIPKDNVSILIPSLFEIFDQIDLKTDDDRGYMALANTGLRYHWLIRRLTEGRFTIEEKNELYVEAIKTASMGWATDFASSAANLLDEEKGRSENEYLVDVATLPVVNELALAKINEAAESQVLLRSKDLVSILYSWGRLRDGDFTEVREWTDKQLLDDESLLIISNALIGESWSMGMGGFGSLGDRVSIASKTVRLENDNEIINTEVLRARLKEIRTRPDISVEVRGFIDRFFQAWKNTDDD</sequence>
<dbReference type="Proteomes" id="UP001607221">
    <property type="component" value="Unassembled WGS sequence"/>
</dbReference>
<dbReference type="InterPro" id="IPR027417">
    <property type="entry name" value="P-loop_NTPase"/>
</dbReference>
<comment type="caution">
    <text evidence="2">The sequence shown here is derived from an EMBL/GenBank/DDBJ whole genome shotgun (WGS) entry which is preliminary data.</text>
</comment>
<dbReference type="RefSeq" id="WP_394631529.1">
    <property type="nucleotide sequence ID" value="NZ_JBIHSE010000001.1"/>
</dbReference>